<dbReference type="InterPro" id="IPR013083">
    <property type="entry name" value="Znf_RING/FYVE/PHD"/>
</dbReference>
<keyword evidence="3" id="KW-0862">Zinc</keyword>
<gene>
    <name evidence="7" type="ORF">GIB67_020133</name>
</gene>
<dbReference type="PANTHER" id="PTHR45931">
    <property type="entry name" value="SI:CH211-59O9.10"/>
    <property type="match status" value="1"/>
</dbReference>
<evidence type="ECO:0000259" key="6">
    <source>
        <dbReference type="PROSITE" id="PS50089"/>
    </source>
</evidence>
<keyword evidence="2 4" id="KW-0863">Zinc-finger</keyword>
<dbReference type="CDD" id="cd16454">
    <property type="entry name" value="RING-H2_PA-TM-RING"/>
    <property type="match status" value="1"/>
</dbReference>
<evidence type="ECO:0000256" key="2">
    <source>
        <dbReference type="ARBA" id="ARBA00022771"/>
    </source>
</evidence>
<dbReference type="EMBL" id="JACGCM010000769">
    <property type="protein sequence ID" value="KAF6166904.1"/>
    <property type="molecule type" value="Genomic_DNA"/>
</dbReference>
<dbReference type="GO" id="GO:0005634">
    <property type="term" value="C:nucleus"/>
    <property type="evidence" value="ECO:0007669"/>
    <property type="project" value="TreeGrafter"/>
</dbReference>
<keyword evidence="1" id="KW-0479">Metal-binding</keyword>
<evidence type="ECO:0000313" key="8">
    <source>
        <dbReference type="Proteomes" id="UP000541444"/>
    </source>
</evidence>
<dbReference type="SMART" id="SM00184">
    <property type="entry name" value="RING"/>
    <property type="match status" value="1"/>
</dbReference>
<dbReference type="PROSITE" id="PS50089">
    <property type="entry name" value="ZF_RING_2"/>
    <property type="match status" value="1"/>
</dbReference>
<proteinExistence type="predicted"/>
<dbReference type="InterPro" id="IPR001841">
    <property type="entry name" value="Znf_RING"/>
</dbReference>
<dbReference type="AlphaFoldDB" id="A0A7J7NIU8"/>
<dbReference type="InterPro" id="IPR051834">
    <property type="entry name" value="RING_finger_E3_ligase"/>
</dbReference>
<evidence type="ECO:0000256" key="1">
    <source>
        <dbReference type="ARBA" id="ARBA00022723"/>
    </source>
</evidence>
<keyword evidence="8" id="KW-1185">Reference proteome</keyword>
<evidence type="ECO:0000256" key="4">
    <source>
        <dbReference type="PROSITE-ProRule" id="PRU00175"/>
    </source>
</evidence>
<dbReference type="Gene3D" id="3.30.40.10">
    <property type="entry name" value="Zinc/RING finger domain, C3HC4 (zinc finger)"/>
    <property type="match status" value="1"/>
</dbReference>
<comment type="caution">
    <text evidence="7">The sequence shown here is derived from an EMBL/GenBank/DDBJ whole genome shotgun (WGS) entry which is preliminary data.</text>
</comment>
<dbReference type="GO" id="GO:0008270">
    <property type="term" value="F:zinc ion binding"/>
    <property type="evidence" value="ECO:0007669"/>
    <property type="project" value="UniProtKB-KW"/>
</dbReference>
<feature type="region of interest" description="Disordered" evidence="5">
    <location>
        <begin position="55"/>
        <end position="74"/>
    </location>
</feature>
<feature type="compositionally biased region" description="Basic and acidic residues" evidence="5">
    <location>
        <begin position="63"/>
        <end position="74"/>
    </location>
</feature>
<dbReference type="GO" id="GO:0061630">
    <property type="term" value="F:ubiquitin protein ligase activity"/>
    <property type="evidence" value="ECO:0007669"/>
    <property type="project" value="TreeGrafter"/>
</dbReference>
<feature type="domain" description="RING-type" evidence="6">
    <location>
        <begin position="130"/>
        <end position="171"/>
    </location>
</feature>
<sequence>MAGMLAGVECARRRRLRHPDSQAATVGQSRTRRSSLCLYPSNYETHLTSSSSLLRNASNHGSQGEKLEGVAKEAKERLDGKLRNQRKLEGKRCNSKGDVQIEVFATKKSRSFKKFSWAKFGWKASDQDECAICLEWFETGDTLVHLPCAHRFHSRCIVPWIETNAHCPCCRMSITYNA</sequence>
<dbReference type="PANTHER" id="PTHR45931:SF3">
    <property type="entry name" value="RING ZINC FINGER-CONTAINING PROTEIN"/>
    <property type="match status" value="1"/>
</dbReference>
<dbReference type="SUPFAM" id="SSF57850">
    <property type="entry name" value="RING/U-box"/>
    <property type="match status" value="1"/>
</dbReference>
<organism evidence="7 8">
    <name type="scientific">Kingdonia uniflora</name>
    <dbReference type="NCBI Taxonomy" id="39325"/>
    <lineage>
        <taxon>Eukaryota</taxon>
        <taxon>Viridiplantae</taxon>
        <taxon>Streptophyta</taxon>
        <taxon>Embryophyta</taxon>
        <taxon>Tracheophyta</taxon>
        <taxon>Spermatophyta</taxon>
        <taxon>Magnoliopsida</taxon>
        <taxon>Ranunculales</taxon>
        <taxon>Circaeasteraceae</taxon>
        <taxon>Kingdonia</taxon>
    </lineage>
</organism>
<dbReference type="FunFam" id="3.30.40.10:FF:000611">
    <property type="entry name" value="Zinc finger family protein"/>
    <property type="match status" value="1"/>
</dbReference>
<dbReference type="Proteomes" id="UP000541444">
    <property type="component" value="Unassembled WGS sequence"/>
</dbReference>
<accession>A0A7J7NIU8</accession>
<evidence type="ECO:0000256" key="3">
    <source>
        <dbReference type="ARBA" id="ARBA00022833"/>
    </source>
</evidence>
<evidence type="ECO:0000313" key="7">
    <source>
        <dbReference type="EMBL" id="KAF6166904.1"/>
    </source>
</evidence>
<dbReference type="GO" id="GO:0006511">
    <property type="term" value="P:ubiquitin-dependent protein catabolic process"/>
    <property type="evidence" value="ECO:0007669"/>
    <property type="project" value="TreeGrafter"/>
</dbReference>
<evidence type="ECO:0000256" key="5">
    <source>
        <dbReference type="SAM" id="MobiDB-lite"/>
    </source>
</evidence>
<protein>
    <recommendedName>
        <fullName evidence="6">RING-type domain-containing protein</fullName>
    </recommendedName>
</protein>
<dbReference type="Pfam" id="PF13639">
    <property type="entry name" value="zf-RING_2"/>
    <property type="match status" value="1"/>
</dbReference>
<name>A0A7J7NIU8_9MAGN</name>
<dbReference type="OrthoDB" id="8062037at2759"/>
<reference evidence="7 8" key="1">
    <citation type="journal article" date="2020" name="IScience">
        <title>Genome Sequencing of the Endangered Kingdonia uniflora (Circaeasteraceae, Ranunculales) Reveals Potential Mechanisms of Evolutionary Specialization.</title>
        <authorList>
            <person name="Sun Y."/>
            <person name="Deng T."/>
            <person name="Zhang A."/>
            <person name="Moore M.J."/>
            <person name="Landis J.B."/>
            <person name="Lin N."/>
            <person name="Zhang H."/>
            <person name="Zhang X."/>
            <person name="Huang J."/>
            <person name="Zhang X."/>
            <person name="Sun H."/>
            <person name="Wang H."/>
        </authorList>
    </citation>
    <scope>NUCLEOTIDE SEQUENCE [LARGE SCALE GENOMIC DNA]</scope>
    <source>
        <strain evidence="7">TB1705</strain>
        <tissue evidence="7">Leaf</tissue>
    </source>
</reference>